<dbReference type="Proteomes" id="UP000828390">
    <property type="component" value="Unassembled WGS sequence"/>
</dbReference>
<keyword evidence="2" id="KW-1185">Reference proteome</keyword>
<comment type="caution">
    <text evidence="1">The sequence shown here is derived from an EMBL/GenBank/DDBJ whole genome shotgun (WGS) entry which is preliminary data.</text>
</comment>
<name>A0A9D4E8G8_DREPO</name>
<reference evidence="1" key="2">
    <citation type="submission" date="2020-11" db="EMBL/GenBank/DDBJ databases">
        <authorList>
            <person name="McCartney M.A."/>
            <person name="Auch B."/>
            <person name="Kono T."/>
            <person name="Mallez S."/>
            <person name="Becker A."/>
            <person name="Gohl D.M."/>
            <person name="Silverstein K.A.T."/>
            <person name="Koren S."/>
            <person name="Bechman K.B."/>
            <person name="Herman A."/>
            <person name="Abrahante J.E."/>
            <person name="Garbe J."/>
        </authorList>
    </citation>
    <scope>NUCLEOTIDE SEQUENCE</scope>
    <source>
        <strain evidence="1">Duluth1</strain>
        <tissue evidence="1">Whole animal</tissue>
    </source>
</reference>
<accession>A0A9D4E8G8</accession>
<protein>
    <submittedName>
        <fullName evidence="1">Uncharacterized protein</fullName>
    </submittedName>
</protein>
<proteinExistence type="predicted"/>
<sequence length="109" mass="11772">MASLEATSRGLESQNGLPITLSVLSTAVMGHFNYLLKATPSKSWPVSLPCPPSTLPLPLLMPSSADVVIPLSTYGQLPFRLTILPSSGCQRSQWERTFGSRDDGTRLIN</sequence>
<reference evidence="1" key="1">
    <citation type="journal article" date="2019" name="bioRxiv">
        <title>The Genome of the Zebra Mussel, Dreissena polymorpha: A Resource for Invasive Species Research.</title>
        <authorList>
            <person name="McCartney M.A."/>
            <person name="Auch B."/>
            <person name="Kono T."/>
            <person name="Mallez S."/>
            <person name="Zhang Y."/>
            <person name="Obille A."/>
            <person name="Becker A."/>
            <person name="Abrahante J.E."/>
            <person name="Garbe J."/>
            <person name="Badalamenti J.P."/>
            <person name="Herman A."/>
            <person name="Mangelson H."/>
            <person name="Liachko I."/>
            <person name="Sullivan S."/>
            <person name="Sone E.D."/>
            <person name="Koren S."/>
            <person name="Silverstein K.A.T."/>
            <person name="Beckman K.B."/>
            <person name="Gohl D.M."/>
        </authorList>
    </citation>
    <scope>NUCLEOTIDE SEQUENCE</scope>
    <source>
        <strain evidence="1">Duluth1</strain>
        <tissue evidence="1">Whole animal</tissue>
    </source>
</reference>
<evidence type="ECO:0000313" key="1">
    <source>
        <dbReference type="EMBL" id="KAH3774209.1"/>
    </source>
</evidence>
<dbReference type="EMBL" id="JAIWYP010000009">
    <property type="protein sequence ID" value="KAH3774209.1"/>
    <property type="molecule type" value="Genomic_DNA"/>
</dbReference>
<evidence type="ECO:0000313" key="2">
    <source>
        <dbReference type="Proteomes" id="UP000828390"/>
    </source>
</evidence>
<gene>
    <name evidence="1" type="ORF">DPMN_175584</name>
</gene>
<organism evidence="1 2">
    <name type="scientific">Dreissena polymorpha</name>
    <name type="common">Zebra mussel</name>
    <name type="synonym">Mytilus polymorpha</name>
    <dbReference type="NCBI Taxonomy" id="45954"/>
    <lineage>
        <taxon>Eukaryota</taxon>
        <taxon>Metazoa</taxon>
        <taxon>Spiralia</taxon>
        <taxon>Lophotrochozoa</taxon>
        <taxon>Mollusca</taxon>
        <taxon>Bivalvia</taxon>
        <taxon>Autobranchia</taxon>
        <taxon>Heteroconchia</taxon>
        <taxon>Euheterodonta</taxon>
        <taxon>Imparidentia</taxon>
        <taxon>Neoheterodontei</taxon>
        <taxon>Myida</taxon>
        <taxon>Dreissenoidea</taxon>
        <taxon>Dreissenidae</taxon>
        <taxon>Dreissena</taxon>
    </lineage>
</organism>
<dbReference type="AlphaFoldDB" id="A0A9D4E8G8"/>